<evidence type="ECO:0000313" key="2">
    <source>
        <dbReference type="Proteomes" id="UP000521868"/>
    </source>
</evidence>
<evidence type="ECO:0000313" key="1">
    <source>
        <dbReference type="EMBL" id="NKE65715.1"/>
    </source>
</evidence>
<comment type="caution">
    <text evidence="1">The sequence shown here is derived from an EMBL/GenBank/DDBJ whole genome shotgun (WGS) entry which is preliminary data.</text>
</comment>
<dbReference type="Proteomes" id="UP000521868">
    <property type="component" value="Unassembled WGS sequence"/>
</dbReference>
<evidence type="ECO:0008006" key="3">
    <source>
        <dbReference type="Google" id="ProtNLM"/>
    </source>
</evidence>
<name>A0A7X6DEJ6_9BURK</name>
<accession>A0A7X6DEJ6</accession>
<dbReference type="EMBL" id="VTOX01000002">
    <property type="protein sequence ID" value="NKE65715.1"/>
    <property type="molecule type" value="Genomic_DNA"/>
</dbReference>
<gene>
    <name evidence="1" type="ORF">RAMLITH_07755</name>
</gene>
<proteinExistence type="predicted"/>
<sequence length="320" mass="35929">MRTLARRAATFAGLGLLLYALLFAAAEQLVQRTGHANPLFRIAATREQAVDWLVLGTSHAMPLAFGDTEAAVHRRTGLQLLNLAAPGTGPLYNRFVFEQFLRERRAANLLIVADAFAFYSPAWNEDRFADAKLLARTPYRPAVAAGLWQYVRDDGVSPRALADYTTGFSKINNRDRFRDDHWEGEAQFERTWRPSASAVKKRMAYLYPDGTPDAAMDRYLAELSRVLALARQAGMRVVVVKLPTPAQYRSQLPQEVQFDVALGRVLRAADVPLHDWSTALSEPRFYFDSDHLNREGVNELLARHLLAVLVGTLPRQSRGH</sequence>
<dbReference type="SUPFAM" id="SSF52266">
    <property type="entry name" value="SGNH hydrolase"/>
    <property type="match status" value="1"/>
</dbReference>
<protein>
    <recommendedName>
        <fullName evidence="3">SGNH/GDSL hydrolase family protein</fullName>
    </recommendedName>
</protein>
<reference evidence="1 2" key="1">
    <citation type="journal article" date="2020" name="Nature">
        <title>Bacterial chemolithoautotrophy via manganese oxidation.</title>
        <authorList>
            <person name="Yu H."/>
            <person name="Leadbetter J.R."/>
        </authorList>
    </citation>
    <scope>NUCLEOTIDE SEQUENCE [LARGE SCALE GENOMIC DNA]</scope>
    <source>
        <strain evidence="1 2">RBP-1</strain>
    </source>
</reference>
<keyword evidence="2" id="KW-1185">Reference proteome</keyword>
<dbReference type="AlphaFoldDB" id="A0A7X6DEJ6"/>
<organism evidence="1 2">
    <name type="scientific">Ramlibacter lithotrophicus</name>
    <dbReference type="NCBI Taxonomy" id="2606681"/>
    <lineage>
        <taxon>Bacteria</taxon>
        <taxon>Pseudomonadati</taxon>
        <taxon>Pseudomonadota</taxon>
        <taxon>Betaproteobacteria</taxon>
        <taxon>Burkholderiales</taxon>
        <taxon>Comamonadaceae</taxon>
        <taxon>Ramlibacter</taxon>
    </lineage>
</organism>